<dbReference type="Proteomes" id="UP001279734">
    <property type="component" value="Unassembled WGS sequence"/>
</dbReference>
<organism evidence="1 2">
    <name type="scientific">Nepenthes gracilis</name>
    <name type="common">Slender pitcher plant</name>
    <dbReference type="NCBI Taxonomy" id="150966"/>
    <lineage>
        <taxon>Eukaryota</taxon>
        <taxon>Viridiplantae</taxon>
        <taxon>Streptophyta</taxon>
        <taxon>Embryophyta</taxon>
        <taxon>Tracheophyta</taxon>
        <taxon>Spermatophyta</taxon>
        <taxon>Magnoliopsida</taxon>
        <taxon>eudicotyledons</taxon>
        <taxon>Gunneridae</taxon>
        <taxon>Pentapetalae</taxon>
        <taxon>Caryophyllales</taxon>
        <taxon>Nepenthaceae</taxon>
        <taxon>Nepenthes</taxon>
    </lineage>
</organism>
<evidence type="ECO:0000313" key="1">
    <source>
        <dbReference type="EMBL" id="GMG99208.1"/>
    </source>
</evidence>
<dbReference type="EMBL" id="BSYO01000001">
    <property type="protein sequence ID" value="GMG99208.1"/>
    <property type="molecule type" value="Genomic_DNA"/>
</dbReference>
<gene>
    <name evidence="1" type="ORF">Nepgr_001048</name>
</gene>
<reference evidence="1" key="1">
    <citation type="submission" date="2023-05" db="EMBL/GenBank/DDBJ databases">
        <title>Nepenthes gracilis genome sequencing.</title>
        <authorList>
            <person name="Fukushima K."/>
        </authorList>
    </citation>
    <scope>NUCLEOTIDE SEQUENCE</scope>
    <source>
        <strain evidence="1">SING2019-196</strain>
    </source>
</reference>
<comment type="caution">
    <text evidence="1">The sequence shown here is derived from an EMBL/GenBank/DDBJ whole genome shotgun (WGS) entry which is preliminary data.</text>
</comment>
<protein>
    <submittedName>
        <fullName evidence="1">Uncharacterized protein</fullName>
    </submittedName>
</protein>
<accession>A0AAD3RWN7</accession>
<dbReference type="AlphaFoldDB" id="A0AAD3RWN7"/>
<name>A0AAD3RWN7_NEPGR</name>
<proteinExistence type="predicted"/>
<keyword evidence="2" id="KW-1185">Reference proteome</keyword>
<sequence>MDSVNAANTSNSYVANQNFEGVAPDSAGQMGSLAGGRVGLTVEMVNNDVVEIAQNGASRFDKEQLHHSIAICPDQVIKDAVSEASSDILKHGIFPVVDKETCACEGHLCIDLDPLAEQMGAYGGACSPRAEVGSHAFDVCYDDVQGSCPSLAKLMRNIEELIL</sequence>
<evidence type="ECO:0000313" key="2">
    <source>
        <dbReference type="Proteomes" id="UP001279734"/>
    </source>
</evidence>